<proteinExistence type="predicted"/>
<comment type="caution">
    <text evidence="1">The sequence shown here is derived from an EMBL/GenBank/DDBJ whole genome shotgun (WGS) entry which is preliminary data.</text>
</comment>
<gene>
    <name evidence="1" type="ORF">H4Q32_011592</name>
</gene>
<evidence type="ECO:0000313" key="2">
    <source>
        <dbReference type="Proteomes" id="UP000830375"/>
    </source>
</evidence>
<organism evidence="1 2">
    <name type="scientific">Labeo rohita</name>
    <name type="common">Indian major carp</name>
    <name type="synonym">Cyprinus rohita</name>
    <dbReference type="NCBI Taxonomy" id="84645"/>
    <lineage>
        <taxon>Eukaryota</taxon>
        <taxon>Metazoa</taxon>
        <taxon>Chordata</taxon>
        <taxon>Craniata</taxon>
        <taxon>Vertebrata</taxon>
        <taxon>Euteleostomi</taxon>
        <taxon>Actinopterygii</taxon>
        <taxon>Neopterygii</taxon>
        <taxon>Teleostei</taxon>
        <taxon>Ostariophysi</taxon>
        <taxon>Cypriniformes</taxon>
        <taxon>Cyprinidae</taxon>
        <taxon>Labeoninae</taxon>
        <taxon>Labeonini</taxon>
        <taxon>Labeo</taxon>
    </lineage>
</organism>
<sequence>MRAVVVKSVDQVVRYFNVALGRFVPESRVRVREQKAAVKRVQPAVRKRAARARARARHSPPRRLRVTGQQRARFQVIVNHLPLLAVRRRRPDTRSPVRAVLKEVLQTLSAAGGGLRLLPEGRRELPLAHRELSRPRFVLRARAQIRVQTLVSPAGVRPVAGERGGFILGELRKRRLAVSVRMAARHLGVAVREAFQLLLQVFAVVHRAPAGRRSVERRLDVARGQIDEVQKRLHLAVRVRHRAHSHLGSTPRLKERHIFTSVEP</sequence>
<dbReference type="Proteomes" id="UP000830375">
    <property type="component" value="Unassembled WGS sequence"/>
</dbReference>
<name>A0ABQ8LVZ2_LABRO</name>
<dbReference type="EMBL" id="JACTAM010000017">
    <property type="protein sequence ID" value="KAI2654801.1"/>
    <property type="molecule type" value="Genomic_DNA"/>
</dbReference>
<accession>A0ABQ8LVZ2</accession>
<evidence type="ECO:0000313" key="1">
    <source>
        <dbReference type="EMBL" id="KAI2654801.1"/>
    </source>
</evidence>
<protein>
    <submittedName>
        <fullName evidence="1">Cobyrinate a,c-diamide synthase</fullName>
    </submittedName>
</protein>
<reference evidence="1 2" key="1">
    <citation type="submission" date="2022-01" db="EMBL/GenBank/DDBJ databases">
        <title>A high-quality chromosome-level genome assembly of rohu carp, Labeo rohita.</title>
        <authorList>
            <person name="Arick M.A. II"/>
            <person name="Hsu C.-Y."/>
            <person name="Magbanua Z."/>
            <person name="Pechanova O."/>
            <person name="Grover C."/>
            <person name="Miller E."/>
            <person name="Thrash A."/>
            <person name="Ezzel L."/>
            <person name="Alam S."/>
            <person name="Benzie J."/>
            <person name="Hamilton M."/>
            <person name="Karsi A."/>
            <person name="Lawrence M.L."/>
            <person name="Peterson D.G."/>
        </authorList>
    </citation>
    <scope>NUCLEOTIDE SEQUENCE [LARGE SCALE GENOMIC DNA]</scope>
    <source>
        <strain evidence="2">BAU-BD-2019</strain>
        <tissue evidence="1">Blood</tissue>
    </source>
</reference>
<keyword evidence="2" id="KW-1185">Reference proteome</keyword>